<gene>
    <name evidence="1" type="ORF">V1478_004230</name>
</gene>
<comment type="caution">
    <text evidence="1">The sequence shown here is derived from an EMBL/GenBank/DDBJ whole genome shotgun (WGS) entry which is preliminary data.</text>
</comment>
<accession>A0ABD2BKE5</accession>
<dbReference type="Proteomes" id="UP001607302">
    <property type="component" value="Unassembled WGS sequence"/>
</dbReference>
<proteinExistence type="predicted"/>
<reference evidence="1 2" key="1">
    <citation type="journal article" date="2024" name="Ann. Entomol. Soc. Am.">
        <title>Genomic analyses of the southern and eastern yellowjacket wasps (Hymenoptera: Vespidae) reveal evolutionary signatures of social life.</title>
        <authorList>
            <person name="Catto M.A."/>
            <person name="Caine P.B."/>
            <person name="Orr S.E."/>
            <person name="Hunt B.G."/>
            <person name="Goodisman M.A.D."/>
        </authorList>
    </citation>
    <scope>NUCLEOTIDE SEQUENCE [LARGE SCALE GENOMIC DNA]</scope>
    <source>
        <strain evidence="1">233</strain>
        <tissue evidence="1">Head and thorax</tissue>
    </source>
</reference>
<sequence length="138" mass="16479">MISRLKRGKRSCEQEWKHDFDQERKICLRRHFLMYQWTASCFKTFLQAIGSFIYKNFLLEPVTLTVSPLCRVFTKKTRNDGSAIRRMRTRSSKFYYGGSIFEQTGFTRKLLTEKLLGIYLSVNRICIFMHSKRGKNTR</sequence>
<name>A0ABD2BKE5_VESSQ</name>
<organism evidence="1 2">
    <name type="scientific">Vespula squamosa</name>
    <name type="common">Southern yellow jacket</name>
    <name type="synonym">Wasp</name>
    <dbReference type="NCBI Taxonomy" id="30214"/>
    <lineage>
        <taxon>Eukaryota</taxon>
        <taxon>Metazoa</taxon>
        <taxon>Ecdysozoa</taxon>
        <taxon>Arthropoda</taxon>
        <taxon>Hexapoda</taxon>
        <taxon>Insecta</taxon>
        <taxon>Pterygota</taxon>
        <taxon>Neoptera</taxon>
        <taxon>Endopterygota</taxon>
        <taxon>Hymenoptera</taxon>
        <taxon>Apocrita</taxon>
        <taxon>Aculeata</taxon>
        <taxon>Vespoidea</taxon>
        <taxon>Vespidae</taxon>
        <taxon>Vespinae</taxon>
        <taxon>Vespula</taxon>
    </lineage>
</organism>
<keyword evidence="2" id="KW-1185">Reference proteome</keyword>
<dbReference type="AlphaFoldDB" id="A0ABD2BKE5"/>
<protein>
    <submittedName>
        <fullName evidence="1">Uncharacterized protein</fullName>
    </submittedName>
</protein>
<evidence type="ECO:0000313" key="2">
    <source>
        <dbReference type="Proteomes" id="UP001607302"/>
    </source>
</evidence>
<dbReference type="EMBL" id="JAUDFV010000083">
    <property type="protein sequence ID" value="KAL2733075.1"/>
    <property type="molecule type" value="Genomic_DNA"/>
</dbReference>
<evidence type="ECO:0000313" key="1">
    <source>
        <dbReference type="EMBL" id="KAL2733075.1"/>
    </source>
</evidence>